<gene>
    <name evidence="2" type="ORF">P8627_01395</name>
</gene>
<dbReference type="InterPro" id="IPR010634">
    <property type="entry name" value="DUF1223"/>
</dbReference>
<sequence>MRLRTLLPLAATLLAAPAAADPVVVELFTSQGCSSCPPADEMLGQLAQHEDVIALSLHVDYWDWIGWADTFAAPEFTARQRAYATAAKSEVVYTPQFVVGGRDSLAGAKGLQLSELIAAHRDANGDVLRIASTGTGRQVMADATVLDAPARLMLVTVLPEAEVRILHGENAGRDVTYHNVVRAWQDLAQWSGEDLTLDLPDMPDGLVHFVLAQAMPDGLPGPILGAVRVD</sequence>
<proteinExistence type="predicted"/>
<dbReference type="Proteomes" id="UP001243420">
    <property type="component" value="Chromosome"/>
</dbReference>
<name>A0ABY8LFK3_9RHOB</name>
<dbReference type="PANTHER" id="PTHR36057">
    <property type="match status" value="1"/>
</dbReference>
<dbReference type="InterPro" id="IPR036249">
    <property type="entry name" value="Thioredoxin-like_sf"/>
</dbReference>
<feature type="chain" id="PRO_5046133866" evidence="1">
    <location>
        <begin position="21"/>
        <end position="230"/>
    </location>
</feature>
<dbReference type="RefSeq" id="WP_279965695.1">
    <property type="nucleotide sequence ID" value="NZ_CP122537.1"/>
</dbReference>
<accession>A0ABY8LFK3</accession>
<protein>
    <submittedName>
        <fullName evidence="2">DUF1223 domain-containing protein</fullName>
    </submittedName>
</protein>
<dbReference type="SUPFAM" id="SSF52833">
    <property type="entry name" value="Thioredoxin-like"/>
    <property type="match status" value="1"/>
</dbReference>
<keyword evidence="1" id="KW-0732">Signal</keyword>
<evidence type="ECO:0000313" key="2">
    <source>
        <dbReference type="EMBL" id="WGH78944.1"/>
    </source>
</evidence>
<feature type="signal peptide" evidence="1">
    <location>
        <begin position="1"/>
        <end position="20"/>
    </location>
</feature>
<dbReference type="Pfam" id="PF06764">
    <property type="entry name" value="DUF1223"/>
    <property type="match status" value="1"/>
</dbReference>
<dbReference type="PANTHER" id="PTHR36057:SF1">
    <property type="entry name" value="LIPOPROTEIN LIPID ATTACHMENT SITE-LIKE PROTEIN, PUTATIVE (DUF1223)-RELATED"/>
    <property type="match status" value="1"/>
</dbReference>
<evidence type="ECO:0000256" key="1">
    <source>
        <dbReference type="SAM" id="SignalP"/>
    </source>
</evidence>
<organism evidence="2 3">
    <name type="scientific">Jannaschia ovalis</name>
    <dbReference type="NCBI Taxonomy" id="3038773"/>
    <lineage>
        <taxon>Bacteria</taxon>
        <taxon>Pseudomonadati</taxon>
        <taxon>Pseudomonadota</taxon>
        <taxon>Alphaproteobacteria</taxon>
        <taxon>Rhodobacterales</taxon>
        <taxon>Roseobacteraceae</taxon>
        <taxon>Jannaschia</taxon>
    </lineage>
</organism>
<evidence type="ECO:0000313" key="3">
    <source>
        <dbReference type="Proteomes" id="UP001243420"/>
    </source>
</evidence>
<reference evidence="2 3" key="1">
    <citation type="submission" date="2023-04" db="EMBL/GenBank/DDBJ databases">
        <title>Jannaschia ovalis sp. nov., a marine bacterium isolated from sea tidal flat.</title>
        <authorList>
            <person name="Kwon D.Y."/>
            <person name="Kim J.-J."/>
        </authorList>
    </citation>
    <scope>NUCLEOTIDE SEQUENCE [LARGE SCALE GENOMIC DNA]</scope>
    <source>
        <strain evidence="2 3">GRR-S6-38</strain>
    </source>
</reference>
<keyword evidence="3" id="KW-1185">Reference proteome</keyword>
<dbReference type="EMBL" id="CP122537">
    <property type="protein sequence ID" value="WGH78944.1"/>
    <property type="molecule type" value="Genomic_DNA"/>
</dbReference>